<name>A0ABZ0YUE0_9GAMM</name>
<keyword evidence="3" id="KW-1185">Reference proteome</keyword>
<keyword evidence="1" id="KW-0732">Signal</keyword>
<feature type="signal peptide" evidence="1">
    <location>
        <begin position="1"/>
        <end position="25"/>
    </location>
</feature>
<reference evidence="2 3" key="1">
    <citation type="submission" date="2023-11" db="EMBL/GenBank/DDBJ databases">
        <title>MicrobeMod: A computational toolkit for identifying prokaryotic methylation and restriction-modification with nanopore sequencing.</title>
        <authorList>
            <person name="Crits-Christoph A."/>
            <person name="Kang S.C."/>
            <person name="Lee H."/>
            <person name="Ostrov N."/>
        </authorList>
    </citation>
    <scope>NUCLEOTIDE SEQUENCE [LARGE SCALE GENOMIC DNA]</scope>
    <source>
        <strain evidence="2 3">ATCC 49870</strain>
    </source>
</reference>
<dbReference type="RefSeq" id="WP_322520635.1">
    <property type="nucleotide sequence ID" value="NZ_CP140153.1"/>
</dbReference>
<evidence type="ECO:0000256" key="1">
    <source>
        <dbReference type="SAM" id="SignalP"/>
    </source>
</evidence>
<proteinExistence type="predicted"/>
<feature type="chain" id="PRO_5047038843" evidence="1">
    <location>
        <begin position="26"/>
        <end position="225"/>
    </location>
</feature>
<organism evidence="2 3">
    <name type="scientific">Guyparkeria halophila</name>
    <dbReference type="NCBI Taxonomy" id="47960"/>
    <lineage>
        <taxon>Bacteria</taxon>
        <taxon>Pseudomonadati</taxon>
        <taxon>Pseudomonadota</taxon>
        <taxon>Gammaproteobacteria</taxon>
        <taxon>Chromatiales</taxon>
        <taxon>Thioalkalibacteraceae</taxon>
        <taxon>Guyparkeria</taxon>
    </lineage>
</organism>
<evidence type="ECO:0000313" key="3">
    <source>
        <dbReference type="Proteomes" id="UP001327459"/>
    </source>
</evidence>
<sequence length="225" mass="24987">MRRIVLIPLLLAGMGLTPLLTGCQAEVEAELEIGDIRERETQGLFATSQVRSEDCDRGTRSMEREGSAGWTTWVLSGVFPDTRYRSCRQTDAGAVTTFRNMIVFDAMPDAAFSGLSHVNIKLHDRILSLGLPPYVQGNIERVREQAGLEGQPEITTRLTLVNNEEQPFGYRLARYDGQGEPAEDDIEWGEPQVLEANARVSLDYPPALAERVFADGRAPLLWIAP</sequence>
<dbReference type="PROSITE" id="PS51257">
    <property type="entry name" value="PROKAR_LIPOPROTEIN"/>
    <property type="match status" value="1"/>
</dbReference>
<dbReference type="Proteomes" id="UP001327459">
    <property type="component" value="Chromosome"/>
</dbReference>
<evidence type="ECO:0000313" key="2">
    <source>
        <dbReference type="EMBL" id="WQH15608.1"/>
    </source>
</evidence>
<accession>A0ABZ0YUE0</accession>
<protein>
    <submittedName>
        <fullName evidence="2">Uncharacterized protein</fullName>
    </submittedName>
</protein>
<dbReference type="EMBL" id="CP140153">
    <property type="protein sequence ID" value="WQH15608.1"/>
    <property type="molecule type" value="Genomic_DNA"/>
</dbReference>
<gene>
    <name evidence="2" type="ORF">SR882_07505</name>
</gene>